<keyword evidence="2" id="KW-1185">Reference proteome</keyword>
<reference evidence="1" key="2">
    <citation type="submission" date="2025-09" db="UniProtKB">
        <authorList>
            <consortium name="EnsemblPlants"/>
        </authorList>
    </citation>
    <scope>IDENTIFICATION</scope>
</reference>
<protein>
    <submittedName>
        <fullName evidence="1">Uncharacterized protein</fullName>
    </submittedName>
</protein>
<proteinExistence type="predicted"/>
<sequence length="134" mass="14128">MASSSNSTIASQSNAALPLIPCPLCGSRVLTDVSKGGTRPGTRYYKCDFFSTGQCSFFSWNELYARLMEGNGGQAAGAVAGDVRVAPPAVPQFPRPQQQPDLARANLLLSVTNMMVTFIVLGVLIAILLGHGPQ</sequence>
<evidence type="ECO:0000313" key="1">
    <source>
        <dbReference type="EnsemblPlants" id="AVESA.00010b.r2.2AG0238610.1.CDS"/>
    </source>
</evidence>
<reference evidence="1" key="1">
    <citation type="submission" date="2021-05" db="EMBL/GenBank/DDBJ databases">
        <authorList>
            <person name="Scholz U."/>
            <person name="Mascher M."/>
            <person name="Fiebig A."/>
        </authorList>
    </citation>
    <scope>NUCLEOTIDE SEQUENCE [LARGE SCALE GENOMIC DNA]</scope>
</reference>
<organism evidence="1 2">
    <name type="scientific">Avena sativa</name>
    <name type="common">Oat</name>
    <dbReference type="NCBI Taxonomy" id="4498"/>
    <lineage>
        <taxon>Eukaryota</taxon>
        <taxon>Viridiplantae</taxon>
        <taxon>Streptophyta</taxon>
        <taxon>Embryophyta</taxon>
        <taxon>Tracheophyta</taxon>
        <taxon>Spermatophyta</taxon>
        <taxon>Magnoliopsida</taxon>
        <taxon>Liliopsida</taxon>
        <taxon>Poales</taxon>
        <taxon>Poaceae</taxon>
        <taxon>BOP clade</taxon>
        <taxon>Pooideae</taxon>
        <taxon>Poodae</taxon>
        <taxon>Poeae</taxon>
        <taxon>Poeae Chloroplast Group 1 (Aveneae type)</taxon>
        <taxon>Aveninae</taxon>
        <taxon>Avena</taxon>
    </lineage>
</organism>
<name>A0ACD5UEQ9_AVESA</name>
<accession>A0ACD5UEQ9</accession>
<evidence type="ECO:0000313" key="2">
    <source>
        <dbReference type="Proteomes" id="UP001732700"/>
    </source>
</evidence>
<dbReference type="Proteomes" id="UP001732700">
    <property type="component" value="Chromosome 2A"/>
</dbReference>
<dbReference type="EnsemblPlants" id="AVESA.00010b.r2.2AG0238610.1">
    <property type="protein sequence ID" value="AVESA.00010b.r2.2AG0238610.1.CDS"/>
    <property type="gene ID" value="AVESA.00010b.r2.2AG0238610"/>
</dbReference>